<feature type="transmembrane region" description="Helical" evidence="1">
    <location>
        <begin position="125"/>
        <end position="146"/>
    </location>
</feature>
<keyword evidence="1" id="KW-0472">Membrane</keyword>
<dbReference type="RefSeq" id="XP_033159447.1">
    <property type="nucleotide sequence ID" value="XM_033303556.1"/>
</dbReference>
<name>A0A6P8JS67_DROMA</name>
<accession>A0A6P8JS67</accession>
<gene>
    <name evidence="3" type="primary">LOC117140559</name>
</gene>
<evidence type="ECO:0000313" key="3">
    <source>
        <dbReference type="RefSeq" id="XP_033159447.1"/>
    </source>
</evidence>
<sequence length="215" mass="24517">MFIPKIQDIGYFALLTSLHLGSNLQPVIEANAHLKTVYPSVDRNLTLQLGYKYNHWMLVKAIMYSLLSMIGVWYCRHLQSCKSEVSMERKGILKTTAATAAEQVKNNWIKKQNSALNKGPFPRNIFLLFALPWILTFVASGLINYIQFYMVIQHFCISNWRAIQLYGELQGLFWHRSASVALIPYWSQIIGGGVSLEKASHLSGNRISIETHLLD</sequence>
<evidence type="ECO:0000256" key="1">
    <source>
        <dbReference type="SAM" id="Phobius"/>
    </source>
</evidence>
<dbReference type="Proteomes" id="UP000515162">
    <property type="component" value="Chromosome 3L"/>
</dbReference>
<dbReference type="GeneID" id="117140559"/>
<reference evidence="3" key="1">
    <citation type="submission" date="2025-08" db="UniProtKB">
        <authorList>
            <consortium name="RefSeq"/>
        </authorList>
    </citation>
    <scope>IDENTIFICATION</scope>
    <source>
        <strain evidence="3">Mau12</strain>
        <tissue evidence="3">Whole Body</tissue>
    </source>
</reference>
<keyword evidence="1" id="KW-1133">Transmembrane helix</keyword>
<feature type="transmembrane region" description="Helical" evidence="1">
    <location>
        <begin position="55"/>
        <end position="75"/>
    </location>
</feature>
<organism evidence="2 3">
    <name type="scientific">Drosophila mauritiana</name>
    <name type="common">Fruit fly</name>
    <dbReference type="NCBI Taxonomy" id="7226"/>
    <lineage>
        <taxon>Eukaryota</taxon>
        <taxon>Metazoa</taxon>
        <taxon>Ecdysozoa</taxon>
        <taxon>Arthropoda</taxon>
        <taxon>Hexapoda</taxon>
        <taxon>Insecta</taxon>
        <taxon>Pterygota</taxon>
        <taxon>Neoptera</taxon>
        <taxon>Endopterygota</taxon>
        <taxon>Diptera</taxon>
        <taxon>Brachycera</taxon>
        <taxon>Muscomorpha</taxon>
        <taxon>Ephydroidea</taxon>
        <taxon>Drosophilidae</taxon>
        <taxon>Drosophila</taxon>
        <taxon>Sophophora</taxon>
    </lineage>
</organism>
<evidence type="ECO:0000313" key="2">
    <source>
        <dbReference type="Proteomes" id="UP000515162"/>
    </source>
</evidence>
<proteinExistence type="predicted"/>
<keyword evidence="1" id="KW-0812">Transmembrane</keyword>
<keyword evidence="2" id="KW-1185">Reference proteome</keyword>
<dbReference type="AlphaFoldDB" id="A0A6P8JS67"/>
<protein>
    <submittedName>
        <fullName evidence="3">Uncharacterized protein LOC117140559</fullName>
    </submittedName>
</protein>